<evidence type="ECO:0000256" key="3">
    <source>
        <dbReference type="HAMAP-Rule" id="MF_00385"/>
    </source>
</evidence>
<dbReference type="PROSITE" id="PS00732">
    <property type="entry name" value="RIBOSOMAL_S16"/>
    <property type="match status" value="1"/>
</dbReference>
<gene>
    <name evidence="3" type="primary">rpsP</name>
    <name evidence="5" type="ORF">A3F47_01870</name>
</gene>
<reference evidence="5 6" key="1">
    <citation type="journal article" date="2016" name="Nat. Commun.">
        <title>Thousands of microbial genomes shed light on interconnected biogeochemical processes in an aquifer system.</title>
        <authorList>
            <person name="Anantharaman K."/>
            <person name="Brown C.T."/>
            <person name="Hug L.A."/>
            <person name="Sharon I."/>
            <person name="Castelle C.J."/>
            <person name="Probst A.J."/>
            <person name="Thomas B.C."/>
            <person name="Singh A."/>
            <person name="Wilkins M.J."/>
            <person name="Karaoz U."/>
            <person name="Brodie E.L."/>
            <person name="Williams K.H."/>
            <person name="Hubbard S.S."/>
            <person name="Banfield J.F."/>
        </authorList>
    </citation>
    <scope>NUCLEOTIDE SEQUENCE [LARGE SCALE GENOMIC DNA]</scope>
</reference>
<name>A0A1G2I7W4_9BACT</name>
<dbReference type="PANTHER" id="PTHR12919">
    <property type="entry name" value="30S RIBOSOMAL PROTEIN S16"/>
    <property type="match status" value="1"/>
</dbReference>
<evidence type="ECO:0000256" key="4">
    <source>
        <dbReference type="SAM" id="MobiDB-lite"/>
    </source>
</evidence>
<dbReference type="GO" id="GO:0006412">
    <property type="term" value="P:translation"/>
    <property type="evidence" value="ECO:0007669"/>
    <property type="project" value="UniProtKB-UniRule"/>
</dbReference>
<dbReference type="Pfam" id="PF00886">
    <property type="entry name" value="Ribosomal_S16"/>
    <property type="match status" value="1"/>
</dbReference>
<dbReference type="EMBL" id="MHOV01000004">
    <property type="protein sequence ID" value="OGZ70707.1"/>
    <property type="molecule type" value="Genomic_DNA"/>
</dbReference>
<evidence type="ECO:0000313" key="6">
    <source>
        <dbReference type="Proteomes" id="UP000179214"/>
    </source>
</evidence>
<dbReference type="InterPro" id="IPR020592">
    <property type="entry name" value="Ribosomal_bS16_CS"/>
</dbReference>
<dbReference type="Gene3D" id="3.30.1320.10">
    <property type="match status" value="1"/>
</dbReference>
<dbReference type="AlphaFoldDB" id="A0A1G2I7W4"/>
<dbReference type="HAMAP" id="MF_00385">
    <property type="entry name" value="Ribosomal_bS16"/>
    <property type="match status" value="1"/>
</dbReference>
<sequence length="156" mass="16633">MLTIRLTRKGKKNQPFFRVVVIDKRRSASGGRPAEILGYIDPLTKKKSLKKDRILHWIKVGAQPSATVHNLLVSEKIIEAKKINKFKKSKKAIAAAKAAAVTASAPAPAGAAVEPAAPVPVVESAPVPEVKTETPPISPAPETPIEATKEPEKPAV</sequence>
<dbReference type="InterPro" id="IPR000307">
    <property type="entry name" value="Ribosomal_bS16"/>
</dbReference>
<dbReference type="Proteomes" id="UP000179214">
    <property type="component" value="Unassembled WGS sequence"/>
</dbReference>
<dbReference type="GO" id="GO:0015935">
    <property type="term" value="C:small ribosomal subunit"/>
    <property type="evidence" value="ECO:0007669"/>
    <property type="project" value="TreeGrafter"/>
</dbReference>
<comment type="caution">
    <text evidence="5">The sequence shown here is derived from an EMBL/GenBank/DDBJ whole genome shotgun (WGS) entry which is preliminary data.</text>
</comment>
<dbReference type="GO" id="GO:0005737">
    <property type="term" value="C:cytoplasm"/>
    <property type="evidence" value="ECO:0007669"/>
    <property type="project" value="UniProtKB-ARBA"/>
</dbReference>
<dbReference type="SUPFAM" id="SSF54565">
    <property type="entry name" value="Ribosomal protein S16"/>
    <property type="match status" value="1"/>
</dbReference>
<protein>
    <recommendedName>
        <fullName evidence="3">Small ribosomal subunit protein bS16</fullName>
    </recommendedName>
</protein>
<dbReference type="InterPro" id="IPR023803">
    <property type="entry name" value="Ribosomal_bS16_dom_sf"/>
</dbReference>
<organism evidence="5 6">
    <name type="scientific">Candidatus Staskawiczbacteria bacterium RIFCSPHIGHO2_12_FULL_38_11</name>
    <dbReference type="NCBI Taxonomy" id="1802209"/>
    <lineage>
        <taxon>Bacteria</taxon>
        <taxon>Candidatus Staskawicziibacteriota</taxon>
    </lineage>
</organism>
<feature type="region of interest" description="Disordered" evidence="4">
    <location>
        <begin position="124"/>
        <end position="156"/>
    </location>
</feature>
<dbReference type="GO" id="GO:0003735">
    <property type="term" value="F:structural constituent of ribosome"/>
    <property type="evidence" value="ECO:0007669"/>
    <property type="project" value="InterPro"/>
</dbReference>
<evidence type="ECO:0000256" key="2">
    <source>
        <dbReference type="ARBA" id="ARBA00023274"/>
    </source>
</evidence>
<dbReference type="NCBIfam" id="TIGR00002">
    <property type="entry name" value="S16"/>
    <property type="match status" value="1"/>
</dbReference>
<keyword evidence="2 3" id="KW-0687">Ribonucleoprotein</keyword>
<keyword evidence="1 3" id="KW-0689">Ribosomal protein</keyword>
<dbReference type="PANTHER" id="PTHR12919:SF20">
    <property type="entry name" value="SMALL RIBOSOMAL SUBUNIT PROTEIN BS16M"/>
    <property type="match status" value="1"/>
</dbReference>
<proteinExistence type="inferred from homology"/>
<accession>A0A1G2I7W4</accession>
<feature type="compositionally biased region" description="Basic and acidic residues" evidence="4">
    <location>
        <begin position="147"/>
        <end position="156"/>
    </location>
</feature>
<evidence type="ECO:0000256" key="1">
    <source>
        <dbReference type="ARBA" id="ARBA00022980"/>
    </source>
</evidence>
<comment type="similarity">
    <text evidence="3">Belongs to the bacterial ribosomal protein bS16 family.</text>
</comment>
<evidence type="ECO:0000313" key="5">
    <source>
        <dbReference type="EMBL" id="OGZ70707.1"/>
    </source>
</evidence>